<proteinExistence type="predicted"/>
<evidence type="ECO:0000256" key="1">
    <source>
        <dbReference type="SAM" id="Phobius"/>
    </source>
</evidence>
<protein>
    <submittedName>
        <fullName evidence="2">Uncharacterized protein</fullName>
    </submittedName>
</protein>
<feature type="transmembrane region" description="Helical" evidence="1">
    <location>
        <begin position="29"/>
        <end position="50"/>
    </location>
</feature>
<organism evidence="2 3">
    <name type="scientific">Micromonospora coriariae</name>
    <dbReference type="NCBI Taxonomy" id="285665"/>
    <lineage>
        <taxon>Bacteria</taxon>
        <taxon>Bacillati</taxon>
        <taxon>Actinomycetota</taxon>
        <taxon>Actinomycetes</taxon>
        <taxon>Micromonosporales</taxon>
        <taxon>Micromonosporaceae</taxon>
        <taxon>Micromonospora</taxon>
    </lineage>
</organism>
<dbReference type="AlphaFoldDB" id="A0A1C4W5P5"/>
<feature type="transmembrane region" description="Helical" evidence="1">
    <location>
        <begin position="56"/>
        <end position="79"/>
    </location>
</feature>
<gene>
    <name evidence="2" type="ORF">GA0070607_3167</name>
</gene>
<dbReference type="Proteomes" id="UP000198243">
    <property type="component" value="Chromosome I"/>
</dbReference>
<dbReference type="EMBL" id="LT607412">
    <property type="protein sequence ID" value="SCE91547.1"/>
    <property type="molecule type" value="Genomic_DNA"/>
</dbReference>
<name>A0A1C4W5P5_9ACTN</name>
<keyword evidence="1" id="KW-1133">Transmembrane helix</keyword>
<sequence>MRTVAVATTGLDEAIARIQGSGGYRSVVWGYRCLAVGLIFGLLVLVSTLVRSLPVTMMLFAMAALAITAGVCLCWAGMIKLRVDRLMPRGGTNRHRALMRGLWRDVVKPVQRNGHR</sequence>
<keyword evidence="1" id="KW-0812">Transmembrane</keyword>
<evidence type="ECO:0000313" key="3">
    <source>
        <dbReference type="Proteomes" id="UP000198243"/>
    </source>
</evidence>
<reference evidence="3" key="1">
    <citation type="submission" date="2016-06" db="EMBL/GenBank/DDBJ databases">
        <authorList>
            <person name="Varghese N."/>
            <person name="Submissions Spin"/>
        </authorList>
    </citation>
    <scope>NUCLEOTIDE SEQUENCE [LARGE SCALE GENOMIC DNA]</scope>
    <source>
        <strain evidence="3">DSM 44875</strain>
    </source>
</reference>
<evidence type="ECO:0000313" key="2">
    <source>
        <dbReference type="EMBL" id="SCE91547.1"/>
    </source>
</evidence>
<accession>A0A1C4W5P5</accession>
<keyword evidence="1" id="KW-0472">Membrane</keyword>
<keyword evidence="3" id="KW-1185">Reference proteome</keyword>